<dbReference type="PANTHER" id="PTHR30026:SF20">
    <property type="entry name" value="OUTER MEMBRANE PROTEIN TOLC"/>
    <property type="match status" value="1"/>
</dbReference>
<accession>A0ABR9S2Q7</accession>
<gene>
    <name evidence="9" type="ORF">IM787_09375</name>
</gene>
<proteinExistence type="inferred from homology"/>
<dbReference type="InterPro" id="IPR010130">
    <property type="entry name" value="T1SS_OMP_TolC"/>
</dbReference>
<dbReference type="Gene3D" id="1.20.1600.10">
    <property type="entry name" value="Outer membrane efflux proteins (OEP)"/>
    <property type="match status" value="1"/>
</dbReference>
<evidence type="ECO:0000256" key="2">
    <source>
        <dbReference type="ARBA" id="ARBA00007613"/>
    </source>
</evidence>
<keyword evidence="5" id="KW-0812">Transmembrane</keyword>
<sequence>MSVARRRLPAVACACVLAALSANAAALDLLQAWQAAQANDQQLRAARAAAEANRERLPQARAQLRPQVSASFSRNRNELRSEQAGFLGIPVQEHEHYTSASDALTVRQPLYRPQLTAQLRQARALVANGDAVLETEEQKLVMRLTQAYLEALQAEEQQRLVEVQRLAFVAQLDAARKGFAAGGGTRTDVDEAQARIDLNTAQALEARQSVDFARQQLAMVVGAPVQELAPIAVDRLPLAVPQPARLEEWLARAEAASPELRAGAAQLEAAREAVRVARAGHHPTLDAIAQVSRSESDNPTRVDSKYRQALVGVQLTVPLYEGGAVNSRIRQALAEAERAEGALQATRLDLGSRVHREFRGVTEGIARVRALEQAVRSNEQLVQSSRRSQQAGARTILDILNAEQQLGTARRDLAQARFAYVLALVRLRALAGDMGEASLAEVNGWLAR</sequence>
<dbReference type="EMBL" id="JADDIV010000003">
    <property type="protein sequence ID" value="MBE7367776.1"/>
    <property type="molecule type" value="Genomic_DNA"/>
</dbReference>
<evidence type="ECO:0000313" key="10">
    <source>
        <dbReference type="Proteomes" id="UP000806285"/>
    </source>
</evidence>
<keyword evidence="8" id="KW-0732">Signal</keyword>
<comment type="similarity">
    <text evidence="2">Belongs to the outer membrane factor (OMF) (TC 1.B.17) family.</text>
</comment>
<keyword evidence="6" id="KW-0472">Membrane</keyword>
<feature type="chain" id="PRO_5046075537" evidence="8">
    <location>
        <begin position="25"/>
        <end position="448"/>
    </location>
</feature>
<evidence type="ECO:0000256" key="6">
    <source>
        <dbReference type="ARBA" id="ARBA00023136"/>
    </source>
</evidence>
<keyword evidence="3" id="KW-0813">Transport</keyword>
<dbReference type="SUPFAM" id="SSF56954">
    <property type="entry name" value="Outer membrane efflux proteins (OEP)"/>
    <property type="match status" value="1"/>
</dbReference>
<evidence type="ECO:0000256" key="5">
    <source>
        <dbReference type="ARBA" id="ARBA00022692"/>
    </source>
</evidence>
<dbReference type="PANTHER" id="PTHR30026">
    <property type="entry name" value="OUTER MEMBRANE PROTEIN TOLC"/>
    <property type="match status" value="1"/>
</dbReference>
<keyword evidence="10" id="KW-1185">Reference proteome</keyword>
<organism evidence="9 10">
    <name type="scientific">Ramlibacter pallidus</name>
    <dbReference type="NCBI Taxonomy" id="2780087"/>
    <lineage>
        <taxon>Bacteria</taxon>
        <taxon>Pseudomonadati</taxon>
        <taxon>Pseudomonadota</taxon>
        <taxon>Betaproteobacteria</taxon>
        <taxon>Burkholderiales</taxon>
        <taxon>Comamonadaceae</taxon>
        <taxon>Ramlibacter</taxon>
    </lineage>
</organism>
<dbReference type="InterPro" id="IPR003423">
    <property type="entry name" value="OMP_efflux"/>
</dbReference>
<dbReference type="Proteomes" id="UP000806285">
    <property type="component" value="Unassembled WGS sequence"/>
</dbReference>
<evidence type="ECO:0000256" key="3">
    <source>
        <dbReference type="ARBA" id="ARBA00022448"/>
    </source>
</evidence>
<evidence type="ECO:0000256" key="7">
    <source>
        <dbReference type="ARBA" id="ARBA00023237"/>
    </source>
</evidence>
<evidence type="ECO:0000256" key="8">
    <source>
        <dbReference type="SAM" id="SignalP"/>
    </source>
</evidence>
<comment type="caution">
    <text evidence="9">The sequence shown here is derived from an EMBL/GenBank/DDBJ whole genome shotgun (WGS) entry which is preliminary data.</text>
</comment>
<feature type="signal peptide" evidence="8">
    <location>
        <begin position="1"/>
        <end position="24"/>
    </location>
</feature>
<keyword evidence="4" id="KW-1134">Transmembrane beta strand</keyword>
<evidence type="ECO:0000313" key="9">
    <source>
        <dbReference type="EMBL" id="MBE7367776.1"/>
    </source>
</evidence>
<reference evidence="9 10" key="1">
    <citation type="submission" date="2020-10" db="EMBL/GenBank/DDBJ databases">
        <title>Ramlibacter sp. HM2 16S ribosomal RNA gene Genome sequencing and assembly.</title>
        <authorList>
            <person name="Kang M."/>
        </authorList>
    </citation>
    <scope>NUCLEOTIDE SEQUENCE [LARGE SCALE GENOMIC DNA]</scope>
    <source>
        <strain evidence="9 10">HM2</strain>
    </source>
</reference>
<protein>
    <submittedName>
        <fullName evidence="9">TolC family outer membrane protein</fullName>
    </submittedName>
</protein>
<keyword evidence="7" id="KW-0998">Cell outer membrane</keyword>
<evidence type="ECO:0000256" key="4">
    <source>
        <dbReference type="ARBA" id="ARBA00022452"/>
    </source>
</evidence>
<dbReference type="Pfam" id="PF02321">
    <property type="entry name" value="OEP"/>
    <property type="match status" value="2"/>
</dbReference>
<dbReference type="NCBIfam" id="TIGR01844">
    <property type="entry name" value="type_I_sec_TolC"/>
    <property type="match status" value="1"/>
</dbReference>
<dbReference type="InterPro" id="IPR051906">
    <property type="entry name" value="TolC-like"/>
</dbReference>
<comment type="subcellular location">
    <subcellularLocation>
        <location evidence="1">Cell outer membrane</location>
    </subcellularLocation>
</comment>
<evidence type="ECO:0000256" key="1">
    <source>
        <dbReference type="ARBA" id="ARBA00004442"/>
    </source>
</evidence>
<name>A0ABR9S2Q7_9BURK</name>